<gene>
    <name evidence="2" type="ORF">L916_04526</name>
</gene>
<evidence type="ECO:0000313" key="2">
    <source>
        <dbReference type="EMBL" id="ETL45374.1"/>
    </source>
</evidence>
<dbReference type="Proteomes" id="UP000053864">
    <property type="component" value="Unassembled WGS sequence"/>
</dbReference>
<evidence type="ECO:0000256" key="1">
    <source>
        <dbReference type="SAM" id="MobiDB-lite"/>
    </source>
</evidence>
<feature type="compositionally biased region" description="Polar residues" evidence="1">
    <location>
        <begin position="117"/>
        <end position="129"/>
    </location>
</feature>
<proteinExistence type="predicted"/>
<feature type="compositionally biased region" description="Low complexity" evidence="1">
    <location>
        <begin position="45"/>
        <end position="63"/>
    </location>
</feature>
<feature type="compositionally biased region" description="Polar residues" evidence="1">
    <location>
        <begin position="33"/>
        <end position="44"/>
    </location>
</feature>
<feature type="region of interest" description="Disordered" evidence="1">
    <location>
        <begin position="23"/>
        <end position="63"/>
    </location>
</feature>
<name>W2JG62_PHYNI</name>
<reference evidence="2 3" key="1">
    <citation type="submission" date="2013-11" db="EMBL/GenBank/DDBJ databases">
        <title>The Genome Sequence of Phytophthora parasitica CJ05E6.</title>
        <authorList>
            <consortium name="The Broad Institute Genomics Platform"/>
            <person name="Russ C."/>
            <person name="Tyler B."/>
            <person name="Panabieres F."/>
            <person name="Shan W."/>
            <person name="Tripathy S."/>
            <person name="Grunwald N."/>
            <person name="Machado M."/>
            <person name="Johnson C.S."/>
            <person name="Arredondo F."/>
            <person name="Hong C."/>
            <person name="Coffey M."/>
            <person name="Young S.K."/>
            <person name="Zeng Q."/>
            <person name="Gargeya S."/>
            <person name="Fitzgerald M."/>
            <person name="Abouelleil A."/>
            <person name="Alvarado L."/>
            <person name="Chapman S.B."/>
            <person name="Gainer-Dewar J."/>
            <person name="Goldberg J."/>
            <person name="Griggs A."/>
            <person name="Gujja S."/>
            <person name="Hansen M."/>
            <person name="Howarth C."/>
            <person name="Imamovic A."/>
            <person name="Ireland A."/>
            <person name="Larimer J."/>
            <person name="McCowan C."/>
            <person name="Murphy C."/>
            <person name="Pearson M."/>
            <person name="Poon T.W."/>
            <person name="Priest M."/>
            <person name="Roberts A."/>
            <person name="Saif S."/>
            <person name="Shea T."/>
            <person name="Sykes S."/>
            <person name="Wortman J."/>
            <person name="Nusbaum C."/>
            <person name="Birren B."/>
        </authorList>
    </citation>
    <scope>NUCLEOTIDE SEQUENCE [LARGE SCALE GENOMIC DNA]</scope>
    <source>
        <strain evidence="2 3">CJ05E6</strain>
    </source>
</reference>
<organism evidence="2 3">
    <name type="scientific">Phytophthora nicotianae</name>
    <name type="common">Potato buckeye rot agent</name>
    <name type="synonym">Phytophthora parasitica</name>
    <dbReference type="NCBI Taxonomy" id="4792"/>
    <lineage>
        <taxon>Eukaryota</taxon>
        <taxon>Sar</taxon>
        <taxon>Stramenopiles</taxon>
        <taxon>Oomycota</taxon>
        <taxon>Peronosporomycetes</taxon>
        <taxon>Peronosporales</taxon>
        <taxon>Peronosporaceae</taxon>
        <taxon>Phytophthora</taxon>
    </lineage>
</organism>
<feature type="compositionally biased region" description="Basic residues" evidence="1">
    <location>
        <begin position="201"/>
        <end position="214"/>
    </location>
</feature>
<dbReference type="EMBL" id="KI671788">
    <property type="protein sequence ID" value="ETL45374.1"/>
    <property type="molecule type" value="Genomic_DNA"/>
</dbReference>
<dbReference type="AlphaFoldDB" id="W2JG62"/>
<feature type="region of interest" description="Disordered" evidence="1">
    <location>
        <begin position="194"/>
        <end position="214"/>
    </location>
</feature>
<dbReference type="VEuPathDB" id="FungiDB:PPTG_08975"/>
<accession>W2JG62</accession>
<protein>
    <submittedName>
        <fullName evidence="2">Uncharacterized protein</fullName>
    </submittedName>
</protein>
<feature type="region of interest" description="Disordered" evidence="1">
    <location>
        <begin position="106"/>
        <end position="177"/>
    </location>
</feature>
<sequence length="214" mass="22536">MLFNCFWLKSSSIHVLRSISSSSSFSEPLPDPSTANSWSPTQQKSSSVGSSAGVLSSGGFSSSSTDWVHNEIYVERVTGIKLFVASTNSPKLAEGDARRVEVVTKVDDDEPEHDSAAPNSQASEGTDSDGTLPGSTEEVMSPPIINTPIGCAESMLPKGEAQTKISEEDSVGVKPGVNQKCLAPTNVSAQSECAGGMPLKAKSKNKTSKKLKRE</sequence>
<evidence type="ECO:0000313" key="3">
    <source>
        <dbReference type="Proteomes" id="UP000053864"/>
    </source>
</evidence>